<dbReference type="Gene3D" id="2.60.40.10">
    <property type="entry name" value="Immunoglobulins"/>
    <property type="match status" value="1"/>
</dbReference>
<evidence type="ECO:0000256" key="4">
    <source>
        <dbReference type="ARBA" id="ARBA00022475"/>
    </source>
</evidence>
<dbReference type="PANTHER" id="PTHR32282:SF11">
    <property type="entry name" value="PENICILLIN-BINDING PROTEIN 1B"/>
    <property type="match status" value="1"/>
</dbReference>
<dbReference type="AlphaFoldDB" id="A0A2A6E4C9"/>
<evidence type="ECO:0000256" key="10">
    <source>
        <dbReference type="ARBA" id="ARBA00022960"/>
    </source>
</evidence>
<evidence type="ECO:0000259" key="19">
    <source>
        <dbReference type="Pfam" id="PF00905"/>
    </source>
</evidence>
<protein>
    <submittedName>
        <fullName evidence="21">Uncharacterized protein</fullName>
    </submittedName>
</protein>
<comment type="similarity">
    <text evidence="3">In the N-terminal section; belongs to the glycosyltransferase 51 family.</text>
</comment>
<feature type="domain" description="Penicillin-binding protein transpeptidase" evidence="19">
    <location>
        <begin position="348"/>
        <end position="627"/>
    </location>
</feature>
<keyword evidence="10" id="KW-0133">Cell shape</keyword>
<evidence type="ECO:0000256" key="18">
    <source>
        <dbReference type="SAM" id="Phobius"/>
    </source>
</evidence>
<keyword evidence="13" id="KW-0511">Multifunctional enzyme</keyword>
<evidence type="ECO:0000256" key="9">
    <source>
        <dbReference type="ARBA" id="ARBA00022801"/>
    </source>
</evidence>
<dbReference type="FunFam" id="1.10.3810.10:FF:000001">
    <property type="entry name" value="Penicillin-binding protein 1A"/>
    <property type="match status" value="1"/>
</dbReference>
<gene>
    <name evidence="21" type="ORF">BLM47_00360</name>
</gene>
<dbReference type="GO" id="GO:0008360">
    <property type="term" value="P:regulation of cell shape"/>
    <property type="evidence" value="ECO:0007669"/>
    <property type="project" value="UniProtKB-KW"/>
</dbReference>
<evidence type="ECO:0000256" key="5">
    <source>
        <dbReference type="ARBA" id="ARBA00022645"/>
    </source>
</evidence>
<evidence type="ECO:0000313" key="21">
    <source>
        <dbReference type="EMBL" id="PDO11617.1"/>
    </source>
</evidence>
<organism evidence="21 22">
    <name type="scientific">Candidatus Reconcilbacillus cellulovorans</name>
    <dbReference type="NCBI Taxonomy" id="1906605"/>
    <lineage>
        <taxon>Bacteria</taxon>
        <taxon>Bacillati</taxon>
        <taxon>Bacillota</taxon>
        <taxon>Bacilli</taxon>
        <taxon>Bacillales</taxon>
        <taxon>Paenibacillaceae</taxon>
        <taxon>Candidatus Reconcilbacillus</taxon>
    </lineage>
</organism>
<dbReference type="SUPFAM" id="SSF56601">
    <property type="entry name" value="beta-lactamase/transpeptidase-like"/>
    <property type="match status" value="1"/>
</dbReference>
<evidence type="ECO:0000313" key="22">
    <source>
        <dbReference type="Proteomes" id="UP000243688"/>
    </source>
</evidence>
<dbReference type="SUPFAM" id="SSF53955">
    <property type="entry name" value="Lysozyme-like"/>
    <property type="match status" value="1"/>
</dbReference>
<keyword evidence="9" id="KW-0378">Hydrolase</keyword>
<dbReference type="InterPro" id="IPR013783">
    <property type="entry name" value="Ig-like_fold"/>
</dbReference>
<dbReference type="Pfam" id="PF00905">
    <property type="entry name" value="Transpeptidase"/>
    <property type="match status" value="1"/>
</dbReference>
<dbReference type="GO" id="GO:0008955">
    <property type="term" value="F:peptidoglycan glycosyltransferase activity"/>
    <property type="evidence" value="ECO:0007669"/>
    <property type="project" value="UniProtKB-EC"/>
</dbReference>
<feature type="compositionally biased region" description="Basic and acidic residues" evidence="17">
    <location>
        <begin position="635"/>
        <end position="644"/>
    </location>
</feature>
<dbReference type="InterPro" id="IPR012338">
    <property type="entry name" value="Beta-lactam/transpept-like"/>
</dbReference>
<evidence type="ECO:0000256" key="16">
    <source>
        <dbReference type="ARBA" id="ARBA00049902"/>
    </source>
</evidence>
<dbReference type="GO" id="GO:0005886">
    <property type="term" value="C:plasma membrane"/>
    <property type="evidence" value="ECO:0007669"/>
    <property type="project" value="UniProtKB-SubCell"/>
</dbReference>
<keyword evidence="14" id="KW-0961">Cell wall biogenesis/degradation</keyword>
<dbReference type="GO" id="GO:0009252">
    <property type="term" value="P:peptidoglycan biosynthetic process"/>
    <property type="evidence" value="ECO:0007669"/>
    <property type="project" value="UniProtKB-KW"/>
</dbReference>
<keyword evidence="18" id="KW-1133">Transmembrane helix</keyword>
<evidence type="ECO:0000256" key="11">
    <source>
        <dbReference type="ARBA" id="ARBA00022984"/>
    </source>
</evidence>
<feature type="region of interest" description="Disordered" evidence="17">
    <location>
        <begin position="746"/>
        <end position="818"/>
    </location>
</feature>
<dbReference type="InterPro" id="IPR023346">
    <property type="entry name" value="Lysozyme-like_dom_sf"/>
</dbReference>
<evidence type="ECO:0000256" key="13">
    <source>
        <dbReference type="ARBA" id="ARBA00023268"/>
    </source>
</evidence>
<evidence type="ECO:0000256" key="14">
    <source>
        <dbReference type="ARBA" id="ARBA00023316"/>
    </source>
</evidence>
<dbReference type="EMBL" id="MOXJ01000001">
    <property type="protein sequence ID" value="PDO11617.1"/>
    <property type="molecule type" value="Genomic_DNA"/>
</dbReference>
<sequence>MSAASSAKPRTKPAVTRRRKTYRWFKALFLSAAIGAFFGMVGYLAIILNGYRLLAANLDKLNLSEATIVYDAEGREIAKLYGAEGNREIVSLNEIPELLRKTVIAVEDRRFYEHQGVDYWAIGRALYRDIVSRSLAEGGSTITQQVAKNIFIADPKKTFFRKATEASIALALERTKTKDEILELYFNRIYFGESAYGIEAASKLYFGKSVKSGELTVAEIAMLAGLPKNPNGYSPFRNPERAKERRAVVLSIMAEQGLITEEEKNRAMNEPFRLNDRVPAVQHPAYVDYAVDEVERLAGISEEELFRGGYRIYTALDPKVQNAVERVFANDALFPKKAASQTDSPESAMVVVRPSDGRIVAMVGGREYARKGLNRATVRRQPGSAFKPIAVYGPAIESGKWTPDSILEDVKRCFDDYCPENYNGKYLGNVTMRQALRDSINVPAVWLLDNLVRDAGGFGPVFRFIRNLGIELDEKNDRHLAIALGGLTSGVTPLEMAQAYGVFANQGVLVPAHAVLRVEDSRGRTVYTAAAKPKQVIRPSTAYWLTVMLQEAVVSGTGKKARMDRPVAGKTGTTQEPGKKGANRDIWFVGYTPQYAAAVWIGFDRPDALHSLTADSGQAAAVFSAAMRLALEGVPKGEFKRPPGVEEPSPSPSPSSSPTPSPTPSADNGAGGITLTAAYDAVRHAVRLMWTPSEQAALYRIFREGGSENGKPSPIAETSDVRWLDADVEDGAEYRYYVAALAEDGQTELGRSNPTSVRIPAGGRLPSPSASPKRTPAPPTASVGEGEPSATPPEENAAASPPALLPSVPAVSNKDGGT</sequence>
<dbReference type="InterPro" id="IPR001460">
    <property type="entry name" value="PCN-bd_Tpept"/>
</dbReference>
<keyword evidence="4" id="KW-1003">Cell membrane</keyword>
<feature type="domain" description="Glycosyl transferase family 51" evidence="20">
    <location>
        <begin position="74"/>
        <end position="253"/>
    </location>
</feature>
<dbReference type="GO" id="GO:0006508">
    <property type="term" value="P:proteolysis"/>
    <property type="evidence" value="ECO:0007669"/>
    <property type="project" value="UniProtKB-KW"/>
</dbReference>
<keyword evidence="6" id="KW-0645">Protease</keyword>
<accession>A0A2A6E4C9</accession>
<keyword evidence="11" id="KW-0573">Peptidoglycan synthesis</keyword>
<evidence type="ECO:0000256" key="6">
    <source>
        <dbReference type="ARBA" id="ARBA00022670"/>
    </source>
</evidence>
<keyword evidence="18" id="KW-0812">Transmembrane</keyword>
<dbReference type="GO" id="GO:0009002">
    <property type="term" value="F:serine-type D-Ala-D-Ala carboxypeptidase activity"/>
    <property type="evidence" value="ECO:0007669"/>
    <property type="project" value="UniProtKB-EC"/>
</dbReference>
<evidence type="ECO:0000256" key="8">
    <source>
        <dbReference type="ARBA" id="ARBA00022679"/>
    </source>
</evidence>
<keyword evidence="8" id="KW-0808">Transferase</keyword>
<evidence type="ECO:0000256" key="17">
    <source>
        <dbReference type="SAM" id="MobiDB-lite"/>
    </source>
</evidence>
<dbReference type="GO" id="GO:0071555">
    <property type="term" value="P:cell wall organization"/>
    <property type="evidence" value="ECO:0007669"/>
    <property type="project" value="UniProtKB-KW"/>
</dbReference>
<dbReference type="PANTHER" id="PTHR32282">
    <property type="entry name" value="BINDING PROTEIN TRANSPEPTIDASE, PUTATIVE-RELATED"/>
    <property type="match status" value="1"/>
</dbReference>
<dbReference type="InterPro" id="IPR050396">
    <property type="entry name" value="Glycosyltr_51/Transpeptidase"/>
</dbReference>
<reference evidence="21 22" key="1">
    <citation type="submission" date="2016-12" db="EMBL/GenBank/DDBJ databases">
        <title>Candidatus Reconcilibacillus cellulovorans genome.</title>
        <authorList>
            <person name="Kolinko S."/>
            <person name="Wu Y.-W."/>
            <person name="Tachea F."/>
            <person name="Denzel E."/>
            <person name="Hiras J."/>
            <person name="Baecker N."/>
            <person name="Chan L.J."/>
            <person name="Eichorst S.A."/>
            <person name="Frey D."/>
            <person name="Adams P.D."/>
            <person name="Pray T."/>
            <person name="Tanjore D."/>
            <person name="Petzold C.J."/>
            <person name="Gladden J.M."/>
            <person name="Simmons B.A."/>
            <person name="Singer S.W."/>
        </authorList>
    </citation>
    <scope>NUCLEOTIDE SEQUENCE [LARGE SCALE GENOMIC DNA]</scope>
    <source>
        <strain evidence="21">JTherm</strain>
    </source>
</reference>
<dbReference type="InterPro" id="IPR001264">
    <property type="entry name" value="Glyco_trans_51"/>
</dbReference>
<comment type="catalytic activity">
    <reaction evidence="15">
        <text>Preferential cleavage: (Ac)2-L-Lys-D-Ala-|-D-Ala. Also transpeptidation of peptidyl-alanyl moieties that are N-acyl substituents of D-alanine.</text>
        <dbReference type="EC" id="3.4.16.4"/>
    </reaction>
</comment>
<feature type="region of interest" description="Disordered" evidence="17">
    <location>
        <begin position="635"/>
        <end position="672"/>
    </location>
</feature>
<feature type="transmembrane region" description="Helical" evidence="18">
    <location>
        <begin position="27"/>
        <end position="48"/>
    </location>
</feature>
<dbReference type="GO" id="GO:0030288">
    <property type="term" value="C:outer membrane-bounded periplasmic space"/>
    <property type="evidence" value="ECO:0007669"/>
    <property type="project" value="TreeGrafter"/>
</dbReference>
<evidence type="ECO:0000256" key="2">
    <source>
        <dbReference type="ARBA" id="ARBA00007090"/>
    </source>
</evidence>
<keyword evidence="12 18" id="KW-0472">Membrane</keyword>
<comment type="caution">
    <text evidence="21">The sequence shown here is derived from an EMBL/GenBank/DDBJ whole genome shotgun (WGS) entry which is preliminary data.</text>
</comment>
<comment type="similarity">
    <text evidence="2">In the C-terminal section; belongs to the transpeptidase family.</text>
</comment>
<evidence type="ECO:0000256" key="15">
    <source>
        <dbReference type="ARBA" id="ARBA00034000"/>
    </source>
</evidence>
<keyword evidence="7" id="KW-0328">Glycosyltransferase</keyword>
<comment type="catalytic activity">
    <reaction evidence="16">
        <text>[GlcNAc-(1-&gt;4)-Mur2Ac(oyl-L-Ala-gamma-D-Glu-L-Lys-D-Ala-D-Ala)](n)-di-trans,octa-cis-undecaprenyl diphosphate + beta-D-GlcNAc-(1-&gt;4)-Mur2Ac(oyl-L-Ala-gamma-D-Glu-L-Lys-D-Ala-D-Ala)-di-trans,octa-cis-undecaprenyl diphosphate = [GlcNAc-(1-&gt;4)-Mur2Ac(oyl-L-Ala-gamma-D-Glu-L-Lys-D-Ala-D-Ala)](n+1)-di-trans,octa-cis-undecaprenyl diphosphate + di-trans,octa-cis-undecaprenyl diphosphate + H(+)</text>
        <dbReference type="Rhea" id="RHEA:23708"/>
        <dbReference type="Rhea" id="RHEA-COMP:9602"/>
        <dbReference type="Rhea" id="RHEA-COMP:9603"/>
        <dbReference type="ChEBI" id="CHEBI:15378"/>
        <dbReference type="ChEBI" id="CHEBI:58405"/>
        <dbReference type="ChEBI" id="CHEBI:60033"/>
        <dbReference type="ChEBI" id="CHEBI:78435"/>
        <dbReference type="EC" id="2.4.99.28"/>
    </reaction>
</comment>
<evidence type="ECO:0000256" key="12">
    <source>
        <dbReference type="ARBA" id="ARBA00023136"/>
    </source>
</evidence>
<evidence type="ECO:0000256" key="3">
    <source>
        <dbReference type="ARBA" id="ARBA00007739"/>
    </source>
</evidence>
<dbReference type="GO" id="GO:0008658">
    <property type="term" value="F:penicillin binding"/>
    <property type="evidence" value="ECO:0007669"/>
    <property type="project" value="InterPro"/>
</dbReference>
<keyword evidence="5" id="KW-0121">Carboxypeptidase</keyword>
<dbReference type="Gene3D" id="3.40.710.10">
    <property type="entry name" value="DD-peptidase/beta-lactamase superfamily"/>
    <property type="match status" value="1"/>
</dbReference>
<evidence type="ECO:0000259" key="20">
    <source>
        <dbReference type="Pfam" id="PF00912"/>
    </source>
</evidence>
<evidence type="ECO:0000256" key="7">
    <source>
        <dbReference type="ARBA" id="ARBA00022676"/>
    </source>
</evidence>
<evidence type="ECO:0000256" key="1">
    <source>
        <dbReference type="ARBA" id="ARBA00004236"/>
    </source>
</evidence>
<feature type="compositionally biased region" description="Low complexity" evidence="17">
    <location>
        <begin position="788"/>
        <end position="812"/>
    </location>
</feature>
<dbReference type="NCBIfam" id="TIGR02074">
    <property type="entry name" value="PBP_1a_fam"/>
    <property type="match status" value="1"/>
</dbReference>
<dbReference type="Pfam" id="PF00912">
    <property type="entry name" value="Transgly"/>
    <property type="match status" value="1"/>
</dbReference>
<dbReference type="InterPro" id="IPR036950">
    <property type="entry name" value="PBP_transglycosylase"/>
</dbReference>
<comment type="subcellular location">
    <subcellularLocation>
        <location evidence="1">Cell membrane</location>
    </subcellularLocation>
</comment>
<feature type="compositionally biased region" description="Pro residues" evidence="17">
    <location>
        <begin position="649"/>
        <end position="663"/>
    </location>
</feature>
<dbReference type="Gene3D" id="1.10.3810.10">
    <property type="entry name" value="Biosynthetic peptidoglycan transglycosylase-like"/>
    <property type="match status" value="1"/>
</dbReference>
<dbReference type="Proteomes" id="UP000243688">
    <property type="component" value="Unassembled WGS sequence"/>
</dbReference>
<proteinExistence type="inferred from homology"/>
<name>A0A2A6E4C9_9BACL</name>